<dbReference type="Pfam" id="PF00348">
    <property type="entry name" value="polyprenyl_synt"/>
    <property type="match status" value="1"/>
</dbReference>
<evidence type="ECO:0000256" key="2">
    <source>
        <dbReference type="ARBA" id="ARBA00022842"/>
    </source>
</evidence>
<protein>
    <submittedName>
        <fullName evidence="4">Polyprenyl synthetase family protein</fullName>
    </submittedName>
</protein>
<evidence type="ECO:0000256" key="3">
    <source>
        <dbReference type="RuleBase" id="RU004466"/>
    </source>
</evidence>
<evidence type="ECO:0000256" key="1">
    <source>
        <dbReference type="ARBA" id="ARBA00022723"/>
    </source>
</evidence>
<dbReference type="PANTHER" id="PTHR12001">
    <property type="entry name" value="GERANYLGERANYL PYROPHOSPHATE SYNTHASE"/>
    <property type="match status" value="1"/>
</dbReference>
<organism evidence="4 5">
    <name type="scientific">Amycolatopsis albidoflavus</name>
    <dbReference type="NCBI Taxonomy" id="102226"/>
    <lineage>
        <taxon>Bacteria</taxon>
        <taxon>Bacillati</taxon>
        <taxon>Actinomycetota</taxon>
        <taxon>Actinomycetes</taxon>
        <taxon>Pseudonocardiales</taxon>
        <taxon>Pseudonocardiaceae</taxon>
        <taxon>Amycolatopsis</taxon>
    </lineage>
</organism>
<dbReference type="SFLD" id="SFLDS00005">
    <property type="entry name" value="Isoprenoid_Synthase_Type_I"/>
    <property type="match status" value="1"/>
</dbReference>
<keyword evidence="1" id="KW-0479">Metal-binding</keyword>
<evidence type="ECO:0000313" key="5">
    <source>
        <dbReference type="Proteomes" id="UP001597542"/>
    </source>
</evidence>
<accession>A0ABW5IAL2</accession>
<dbReference type="Proteomes" id="UP001597542">
    <property type="component" value="Unassembled WGS sequence"/>
</dbReference>
<name>A0ABW5IAL2_9PSEU</name>
<comment type="similarity">
    <text evidence="3">Belongs to the FPP/GGPP synthase family.</text>
</comment>
<keyword evidence="5" id="KW-1185">Reference proteome</keyword>
<dbReference type="RefSeq" id="WP_344278889.1">
    <property type="nucleotide sequence ID" value="NZ_BAAAHV010000015.1"/>
</dbReference>
<evidence type="ECO:0000313" key="4">
    <source>
        <dbReference type="EMBL" id="MFD2485320.1"/>
    </source>
</evidence>
<dbReference type="PROSITE" id="PS00723">
    <property type="entry name" value="POLYPRENYL_SYNTHASE_1"/>
    <property type="match status" value="1"/>
</dbReference>
<keyword evidence="2" id="KW-0460">Magnesium</keyword>
<dbReference type="CDD" id="cd00685">
    <property type="entry name" value="Trans_IPPS_HT"/>
    <property type="match status" value="1"/>
</dbReference>
<keyword evidence="3" id="KW-0808">Transferase</keyword>
<dbReference type="InterPro" id="IPR008949">
    <property type="entry name" value="Isoprenoid_synthase_dom_sf"/>
</dbReference>
<gene>
    <name evidence="4" type="ORF">ACFSUT_33970</name>
</gene>
<dbReference type="SUPFAM" id="SSF48576">
    <property type="entry name" value="Terpenoid synthases"/>
    <property type="match status" value="1"/>
</dbReference>
<dbReference type="EMBL" id="JBHUKQ010000016">
    <property type="protein sequence ID" value="MFD2485320.1"/>
    <property type="molecule type" value="Genomic_DNA"/>
</dbReference>
<proteinExistence type="inferred from homology"/>
<comment type="caution">
    <text evidence="4">The sequence shown here is derived from an EMBL/GenBank/DDBJ whole genome shotgun (WGS) entry which is preliminary data.</text>
</comment>
<reference evidence="5" key="1">
    <citation type="journal article" date="2019" name="Int. J. Syst. Evol. Microbiol.">
        <title>The Global Catalogue of Microorganisms (GCM) 10K type strain sequencing project: providing services to taxonomists for standard genome sequencing and annotation.</title>
        <authorList>
            <consortium name="The Broad Institute Genomics Platform"/>
            <consortium name="The Broad Institute Genome Sequencing Center for Infectious Disease"/>
            <person name="Wu L."/>
            <person name="Ma J."/>
        </authorList>
    </citation>
    <scope>NUCLEOTIDE SEQUENCE [LARGE SCALE GENOMIC DNA]</scope>
    <source>
        <strain evidence="5">CGMCC 4.7638</strain>
    </source>
</reference>
<dbReference type="InterPro" id="IPR000092">
    <property type="entry name" value="Polyprenyl_synt"/>
</dbReference>
<dbReference type="PROSITE" id="PS00444">
    <property type="entry name" value="POLYPRENYL_SYNTHASE_2"/>
    <property type="match status" value="1"/>
</dbReference>
<dbReference type="InterPro" id="IPR033749">
    <property type="entry name" value="Polyprenyl_synt_CS"/>
</dbReference>
<dbReference type="Gene3D" id="1.10.600.10">
    <property type="entry name" value="Farnesyl Diphosphate Synthase"/>
    <property type="match status" value="1"/>
</dbReference>
<sequence length="339" mass="35663">MSIPTSSVPASVLQARDIVTPAMRAAVGRLCPDMARIASYHHGWTDEFGIPASGSGKSLRPALVLLSAQATGAPAEEAVPAAVAVEFVHNFSLLHDDIMDADQERRHRPTAWTVFGRSAAILAGDALLIEAAAILAEQPRGGGAAAARLMSDTQRLITGQAADLEFERRGDVTLSECLAMVANKTGALFASACAVGAILVEAPAAVVRGLTGFGEHLGLAFQLVDDLLGIWGDPRRTGKPVLADLRSRKKSVPVVVALTAGTGASARLAELYFDPVPLPESELAEAATLIEEAGGRAWTEAEAARHLAAALDCLDRLALPSDVLDNFREIAYFVTDRSW</sequence>
<dbReference type="SFLD" id="SFLDG01017">
    <property type="entry name" value="Polyprenyl_Transferase_Like"/>
    <property type="match status" value="1"/>
</dbReference>
<dbReference type="PANTHER" id="PTHR12001:SF71">
    <property type="entry name" value="(2E,6E)-FARNESYL DIPHOSPHATE SYNTHASE"/>
    <property type="match status" value="1"/>
</dbReference>